<reference evidence="7" key="1">
    <citation type="submission" date="2019-09" db="EMBL/GenBank/DDBJ databases">
        <title>Draft genome information of white flower Hibiscus syriacus.</title>
        <authorList>
            <person name="Kim Y.-M."/>
        </authorList>
    </citation>
    <scope>NUCLEOTIDE SEQUENCE [LARGE SCALE GENOMIC DNA]</scope>
    <source>
        <strain evidence="7">YM2019G1</strain>
    </source>
</reference>
<protein>
    <submittedName>
        <fullName evidence="7">ADP-ribosylation factor GTPase-activating protein AGD11</fullName>
    </submittedName>
</protein>
<dbReference type="Pfam" id="PF00168">
    <property type="entry name" value="C2"/>
    <property type="match status" value="1"/>
</dbReference>
<gene>
    <name evidence="7" type="ORF">F3Y22_tig00112114pilonHSYRG00023</name>
</gene>
<accession>A0A6A2XUW1</accession>
<comment type="caution">
    <text evidence="7">The sequence shown here is derived from an EMBL/GenBank/DDBJ whole genome shotgun (WGS) entry which is preliminary data.</text>
</comment>
<evidence type="ECO:0000256" key="4">
    <source>
        <dbReference type="ARBA" id="ARBA00022833"/>
    </source>
</evidence>
<dbReference type="PANTHER" id="PTHR46220">
    <property type="entry name" value="ADP-RIBOSYLATION FACTOR GTPASE-ACTIVATING PROTEIN AGD12"/>
    <property type="match status" value="1"/>
</dbReference>
<dbReference type="SUPFAM" id="SSF49562">
    <property type="entry name" value="C2 domain (Calcium/lipid-binding domain, CaLB)"/>
    <property type="match status" value="1"/>
</dbReference>
<proteinExistence type="predicted"/>
<keyword evidence="8" id="KW-1185">Reference proteome</keyword>
<keyword evidence="4" id="KW-0862">Zinc</keyword>
<evidence type="ECO:0000259" key="6">
    <source>
        <dbReference type="PROSITE" id="PS50004"/>
    </source>
</evidence>
<dbReference type="GO" id="GO:0005543">
    <property type="term" value="F:phospholipid binding"/>
    <property type="evidence" value="ECO:0007669"/>
    <property type="project" value="InterPro"/>
</dbReference>
<evidence type="ECO:0000256" key="2">
    <source>
        <dbReference type="ARBA" id="ARBA00022723"/>
    </source>
</evidence>
<keyword evidence="2" id="KW-0479">Metal-binding</keyword>
<dbReference type="InterPro" id="IPR044518">
    <property type="entry name" value="ARF_GAP_AGD11/12/13"/>
</dbReference>
<dbReference type="GO" id="GO:0005096">
    <property type="term" value="F:GTPase activator activity"/>
    <property type="evidence" value="ECO:0007669"/>
    <property type="project" value="UniProtKB-KW"/>
</dbReference>
<evidence type="ECO:0000256" key="1">
    <source>
        <dbReference type="ARBA" id="ARBA00022468"/>
    </source>
</evidence>
<organism evidence="7 8">
    <name type="scientific">Hibiscus syriacus</name>
    <name type="common">Rose of Sharon</name>
    <dbReference type="NCBI Taxonomy" id="106335"/>
    <lineage>
        <taxon>Eukaryota</taxon>
        <taxon>Viridiplantae</taxon>
        <taxon>Streptophyta</taxon>
        <taxon>Embryophyta</taxon>
        <taxon>Tracheophyta</taxon>
        <taxon>Spermatophyta</taxon>
        <taxon>Magnoliopsida</taxon>
        <taxon>eudicotyledons</taxon>
        <taxon>Gunneridae</taxon>
        <taxon>Pentapetalae</taxon>
        <taxon>rosids</taxon>
        <taxon>malvids</taxon>
        <taxon>Malvales</taxon>
        <taxon>Malvaceae</taxon>
        <taxon>Malvoideae</taxon>
        <taxon>Hibiscus</taxon>
    </lineage>
</organism>
<dbReference type="FunFam" id="2.60.40.150:FF:000190">
    <property type="entry name" value="ADP-ribosylation factor GTPase-activating protein AGD12"/>
    <property type="match status" value="1"/>
</dbReference>
<keyword evidence="5" id="KW-0106">Calcium</keyword>
<dbReference type="GO" id="GO:0008270">
    <property type="term" value="F:zinc ion binding"/>
    <property type="evidence" value="ECO:0007669"/>
    <property type="project" value="UniProtKB-KW"/>
</dbReference>
<dbReference type="Gene3D" id="2.60.40.150">
    <property type="entry name" value="C2 domain"/>
    <property type="match status" value="1"/>
</dbReference>
<sequence>MVEFIGMIKVNVVKGINLAVRDMVSSDPYAILTLGQQSVKTRVIRKNLNPVWNESLMLSIPENIPPLKVVVYDKDTFSYDDFMGDAEIEIQPLVTAAQAHERSEIHESMQLEKSVEDKENTLEKDGLITVVDGKVKQDLSVQLQNVETGVLEIEIECLPLTQ</sequence>
<dbReference type="InterPro" id="IPR035892">
    <property type="entry name" value="C2_domain_sf"/>
</dbReference>
<dbReference type="SMART" id="SM00239">
    <property type="entry name" value="C2"/>
    <property type="match status" value="1"/>
</dbReference>
<dbReference type="CDD" id="cd04038">
    <property type="entry name" value="C2_ArfGAP"/>
    <property type="match status" value="1"/>
</dbReference>
<dbReference type="Proteomes" id="UP000436088">
    <property type="component" value="Unassembled WGS sequence"/>
</dbReference>
<dbReference type="PROSITE" id="PS50004">
    <property type="entry name" value="C2"/>
    <property type="match status" value="1"/>
</dbReference>
<dbReference type="EMBL" id="VEPZ02001504">
    <property type="protein sequence ID" value="KAE8670615.1"/>
    <property type="molecule type" value="Genomic_DNA"/>
</dbReference>
<evidence type="ECO:0000313" key="7">
    <source>
        <dbReference type="EMBL" id="KAE8670615.1"/>
    </source>
</evidence>
<keyword evidence="1" id="KW-0343">GTPase activation</keyword>
<keyword evidence="3" id="KW-0863">Zinc-finger</keyword>
<evidence type="ECO:0000256" key="5">
    <source>
        <dbReference type="ARBA" id="ARBA00022837"/>
    </source>
</evidence>
<dbReference type="AlphaFoldDB" id="A0A6A2XUW1"/>
<evidence type="ECO:0000313" key="8">
    <source>
        <dbReference type="Proteomes" id="UP000436088"/>
    </source>
</evidence>
<evidence type="ECO:0000256" key="3">
    <source>
        <dbReference type="ARBA" id="ARBA00022771"/>
    </source>
</evidence>
<dbReference type="InterPro" id="IPR000008">
    <property type="entry name" value="C2_dom"/>
</dbReference>
<feature type="domain" description="C2" evidence="6">
    <location>
        <begin position="1"/>
        <end position="106"/>
    </location>
</feature>
<name>A0A6A2XUW1_HIBSY</name>
<dbReference type="PANTHER" id="PTHR46220:SF2">
    <property type="entry name" value="ADP-RIBOSYLATION FACTOR GTPASE-ACTIVATING PROTEIN AGD11-RELATED"/>
    <property type="match status" value="1"/>
</dbReference>